<evidence type="ECO:0000313" key="3">
    <source>
        <dbReference type="EMBL" id="VFK12607.1"/>
    </source>
</evidence>
<evidence type="ECO:0008006" key="4">
    <source>
        <dbReference type="Google" id="ProtNLM"/>
    </source>
</evidence>
<protein>
    <recommendedName>
        <fullName evidence="4">HicB family protein</fullName>
    </recommendedName>
</protein>
<dbReference type="SUPFAM" id="SSF47598">
    <property type="entry name" value="Ribbon-helix-helix"/>
    <property type="match status" value="1"/>
</dbReference>
<dbReference type="EMBL" id="CAADFL010000249">
    <property type="protein sequence ID" value="VFK12607.1"/>
    <property type="molecule type" value="Genomic_DNA"/>
</dbReference>
<dbReference type="EMBL" id="CAADFA010000183">
    <property type="protein sequence ID" value="VFJ56718.1"/>
    <property type="molecule type" value="Genomic_DNA"/>
</dbReference>
<reference evidence="2" key="1">
    <citation type="submission" date="2019-02" db="EMBL/GenBank/DDBJ databases">
        <authorList>
            <person name="Gruber-Vodicka R. H."/>
            <person name="Seah K. B. B."/>
        </authorList>
    </citation>
    <scope>NUCLEOTIDE SEQUENCE</scope>
    <source>
        <strain evidence="1">BECK_BZ163</strain>
        <strain evidence="3">BECK_BZ164</strain>
        <strain evidence="2">BECK_BZ165</strain>
    </source>
</reference>
<name>A0A450SS80_9GAMM</name>
<evidence type="ECO:0000313" key="1">
    <source>
        <dbReference type="EMBL" id="VFJ55502.1"/>
    </source>
</evidence>
<gene>
    <name evidence="1" type="ORF">BECKFM1743A_GA0114220_101503</name>
    <name evidence="3" type="ORF">BECKFM1743B_GA0114221_102491</name>
    <name evidence="2" type="ORF">BECKFM1743C_GA0114222_101832</name>
</gene>
<dbReference type="GO" id="GO:0006355">
    <property type="term" value="P:regulation of DNA-templated transcription"/>
    <property type="evidence" value="ECO:0007669"/>
    <property type="project" value="InterPro"/>
</dbReference>
<sequence length="78" mass="8870">MSVLSLRLPDALYNSARDLAYRDNVSINQFVTLALAEKISASMADDYIRERAKRASRDKFHRAMAKVADAEPIEKDRL</sequence>
<organism evidence="2">
    <name type="scientific">Candidatus Kentrum sp. FM</name>
    <dbReference type="NCBI Taxonomy" id="2126340"/>
    <lineage>
        <taxon>Bacteria</taxon>
        <taxon>Pseudomonadati</taxon>
        <taxon>Pseudomonadota</taxon>
        <taxon>Gammaproteobacteria</taxon>
        <taxon>Candidatus Kentrum</taxon>
    </lineage>
</organism>
<dbReference type="AlphaFoldDB" id="A0A450SS80"/>
<dbReference type="InterPro" id="IPR010985">
    <property type="entry name" value="Ribbon_hlx_hlx"/>
</dbReference>
<dbReference type="EMBL" id="CAADEZ010000150">
    <property type="protein sequence ID" value="VFJ55502.1"/>
    <property type="molecule type" value="Genomic_DNA"/>
</dbReference>
<proteinExistence type="predicted"/>
<accession>A0A450SS80</accession>
<evidence type="ECO:0000313" key="2">
    <source>
        <dbReference type="EMBL" id="VFJ56718.1"/>
    </source>
</evidence>